<sequence length="225" mass="24544">MAMSRRVRRRWGPYCSLLDGWKVTRRYCMCRRWVCAAGWHRPGHEATAHLRPRSRPPPLPLPLELRGLNLCGDEVRLRALSTIPATIEGDGAIPSRGGATRHHGQRRCAAFRRDPAPLLPSPVAAHSRRRFSACRRYSRISAARRPPHHTRAFAARRVWDAQDGRASATPRRHAVAAAEGGAARGGGGKEARGGGSRGQHGARRRHAAAAEGGTQWHAAAVGGSE</sequence>
<dbReference type="Proteomes" id="UP000000763">
    <property type="component" value="Chromosome 2"/>
</dbReference>
<name>Q6Z686_ORYSJ</name>
<evidence type="ECO:0000313" key="2">
    <source>
        <dbReference type="EMBL" id="BAD17251.1"/>
    </source>
</evidence>
<reference evidence="3" key="2">
    <citation type="journal article" date="2008" name="Nucleic Acids Res.">
        <title>The rice annotation project database (RAP-DB): 2008 update.</title>
        <authorList>
            <consortium name="The rice annotation project (RAP)"/>
        </authorList>
    </citation>
    <scope>GENOME REANNOTATION</scope>
    <source>
        <strain evidence="3">cv. Nipponbare</strain>
    </source>
</reference>
<feature type="region of interest" description="Disordered" evidence="1">
    <location>
        <begin position="164"/>
        <end position="225"/>
    </location>
</feature>
<accession>Q6Z686</accession>
<protein>
    <submittedName>
        <fullName evidence="2">Uncharacterized protein</fullName>
    </submittedName>
</protein>
<gene>
    <name evidence="2" type="primary">P0627E03.29</name>
</gene>
<reference evidence="3" key="1">
    <citation type="journal article" date="2005" name="Nature">
        <title>The map-based sequence of the rice genome.</title>
        <authorList>
            <consortium name="International rice genome sequencing project (IRGSP)"/>
            <person name="Matsumoto T."/>
            <person name="Wu J."/>
            <person name="Kanamori H."/>
            <person name="Katayose Y."/>
            <person name="Fujisawa M."/>
            <person name="Namiki N."/>
            <person name="Mizuno H."/>
            <person name="Yamamoto K."/>
            <person name="Antonio B.A."/>
            <person name="Baba T."/>
            <person name="Sakata K."/>
            <person name="Nagamura Y."/>
            <person name="Aoki H."/>
            <person name="Arikawa K."/>
            <person name="Arita K."/>
            <person name="Bito T."/>
            <person name="Chiden Y."/>
            <person name="Fujitsuka N."/>
            <person name="Fukunaka R."/>
            <person name="Hamada M."/>
            <person name="Harada C."/>
            <person name="Hayashi A."/>
            <person name="Hijishita S."/>
            <person name="Honda M."/>
            <person name="Hosokawa S."/>
            <person name="Ichikawa Y."/>
            <person name="Idonuma A."/>
            <person name="Iijima M."/>
            <person name="Ikeda M."/>
            <person name="Ikeno M."/>
            <person name="Ito K."/>
            <person name="Ito S."/>
            <person name="Ito T."/>
            <person name="Ito Y."/>
            <person name="Ito Y."/>
            <person name="Iwabuchi A."/>
            <person name="Kamiya K."/>
            <person name="Karasawa W."/>
            <person name="Kurita K."/>
            <person name="Katagiri S."/>
            <person name="Kikuta A."/>
            <person name="Kobayashi H."/>
            <person name="Kobayashi N."/>
            <person name="Machita K."/>
            <person name="Maehara T."/>
            <person name="Masukawa M."/>
            <person name="Mizubayashi T."/>
            <person name="Mukai Y."/>
            <person name="Nagasaki H."/>
            <person name="Nagata Y."/>
            <person name="Naito S."/>
            <person name="Nakashima M."/>
            <person name="Nakama Y."/>
            <person name="Nakamichi Y."/>
            <person name="Nakamura M."/>
            <person name="Meguro A."/>
            <person name="Negishi M."/>
            <person name="Ohta I."/>
            <person name="Ohta T."/>
            <person name="Okamoto M."/>
            <person name="Ono N."/>
            <person name="Saji S."/>
            <person name="Sakaguchi M."/>
            <person name="Sakai K."/>
            <person name="Shibata M."/>
            <person name="Shimokawa T."/>
            <person name="Song J."/>
            <person name="Takazaki Y."/>
            <person name="Terasawa K."/>
            <person name="Tsugane M."/>
            <person name="Tsuji K."/>
            <person name="Ueda S."/>
            <person name="Waki K."/>
            <person name="Yamagata H."/>
            <person name="Yamamoto M."/>
            <person name="Yamamoto S."/>
            <person name="Yamane H."/>
            <person name="Yoshiki S."/>
            <person name="Yoshihara R."/>
            <person name="Yukawa K."/>
            <person name="Zhong H."/>
            <person name="Yano M."/>
            <person name="Yuan Q."/>
            <person name="Ouyang S."/>
            <person name="Liu J."/>
            <person name="Jones K.M."/>
            <person name="Gansberger K."/>
            <person name="Moffat K."/>
            <person name="Hill J."/>
            <person name="Bera J."/>
            <person name="Fadrosh D."/>
            <person name="Jin S."/>
            <person name="Johri S."/>
            <person name="Kim M."/>
            <person name="Overton L."/>
            <person name="Reardon M."/>
            <person name="Tsitrin T."/>
            <person name="Vuong H."/>
            <person name="Weaver B."/>
            <person name="Ciecko A."/>
            <person name="Tallon L."/>
            <person name="Jackson J."/>
            <person name="Pai G."/>
            <person name="Aken S.V."/>
            <person name="Utterback T."/>
            <person name="Reidmuller S."/>
            <person name="Feldblyum T."/>
            <person name="Hsiao J."/>
            <person name="Zismann V."/>
            <person name="Iobst S."/>
            <person name="de Vazeille A.R."/>
            <person name="Buell C.R."/>
            <person name="Ying K."/>
            <person name="Li Y."/>
            <person name="Lu T."/>
            <person name="Huang Y."/>
            <person name="Zhao Q."/>
            <person name="Feng Q."/>
            <person name="Zhang L."/>
            <person name="Zhu J."/>
            <person name="Weng Q."/>
            <person name="Mu J."/>
            <person name="Lu Y."/>
            <person name="Fan D."/>
            <person name="Liu Y."/>
            <person name="Guan J."/>
            <person name="Zhang Y."/>
            <person name="Yu S."/>
            <person name="Liu X."/>
            <person name="Zhang Y."/>
            <person name="Hong G."/>
            <person name="Han B."/>
            <person name="Choisne N."/>
            <person name="Demange N."/>
            <person name="Orjeda G."/>
            <person name="Samain S."/>
            <person name="Cattolico L."/>
            <person name="Pelletier E."/>
            <person name="Couloux A."/>
            <person name="Segurens B."/>
            <person name="Wincker P."/>
            <person name="D'Hont A."/>
            <person name="Scarpelli C."/>
            <person name="Weissenbach J."/>
            <person name="Salanoubat M."/>
            <person name="Quetier F."/>
            <person name="Yu Y."/>
            <person name="Kim H.R."/>
            <person name="Rambo T."/>
            <person name="Currie J."/>
            <person name="Collura K."/>
            <person name="Luo M."/>
            <person name="Yang T."/>
            <person name="Ammiraju J.S.S."/>
            <person name="Engler F."/>
            <person name="Soderlund C."/>
            <person name="Wing R.A."/>
            <person name="Palmer L.E."/>
            <person name="de la Bastide M."/>
            <person name="Spiegel L."/>
            <person name="Nascimento L."/>
            <person name="Zutavern T."/>
            <person name="O'Shaughnessy A."/>
            <person name="Dike S."/>
            <person name="Dedhia N."/>
            <person name="Preston R."/>
            <person name="Balija V."/>
            <person name="McCombie W.R."/>
            <person name="Chow T."/>
            <person name="Chen H."/>
            <person name="Chung M."/>
            <person name="Chen C."/>
            <person name="Shaw J."/>
            <person name="Wu H."/>
            <person name="Hsiao K."/>
            <person name="Chao Y."/>
            <person name="Chu M."/>
            <person name="Cheng C."/>
            <person name="Hour A."/>
            <person name="Lee P."/>
            <person name="Lin S."/>
            <person name="Lin Y."/>
            <person name="Liou J."/>
            <person name="Liu S."/>
            <person name="Hsing Y."/>
            <person name="Raghuvanshi S."/>
            <person name="Mohanty A."/>
            <person name="Bharti A.K."/>
            <person name="Gaur A."/>
            <person name="Gupta V."/>
            <person name="Kumar D."/>
            <person name="Ravi V."/>
            <person name="Vij S."/>
            <person name="Kapur A."/>
            <person name="Khurana P."/>
            <person name="Khurana P."/>
            <person name="Khurana J.P."/>
            <person name="Tyagi A.K."/>
            <person name="Gaikwad K."/>
            <person name="Singh A."/>
            <person name="Dalal V."/>
            <person name="Srivastava S."/>
            <person name="Dixit A."/>
            <person name="Pal A.K."/>
            <person name="Ghazi I.A."/>
            <person name="Yadav M."/>
            <person name="Pandit A."/>
            <person name="Bhargava A."/>
            <person name="Sureshbabu K."/>
            <person name="Batra K."/>
            <person name="Sharma T.R."/>
            <person name="Mohapatra T."/>
            <person name="Singh N.K."/>
            <person name="Messing J."/>
            <person name="Nelson A.B."/>
            <person name="Fuks G."/>
            <person name="Kavchok S."/>
            <person name="Keizer G."/>
            <person name="Linton E."/>
            <person name="Llaca V."/>
            <person name="Song R."/>
            <person name="Tanyolac B."/>
            <person name="Young S."/>
            <person name="Ho-Il K."/>
            <person name="Hahn J.H."/>
            <person name="Sangsakoo G."/>
            <person name="Vanavichit A."/>
            <person name="de Mattos Luiz.A.T."/>
            <person name="Zimmer P.D."/>
            <person name="Malone G."/>
            <person name="Dellagostin O."/>
            <person name="de Oliveira A.C."/>
            <person name="Bevan M."/>
            <person name="Bancroft I."/>
            <person name="Minx P."/>
            <person name="Cordum H."/>
            <person name="Wilson R."/>
            <person name="Cheng Z."/>
            <person name="Jin W."/>
            <person name="Jiang J."/>
            <person name="Leong S.A."/>
            <person name="Iwama H."/>
            <person name="Gojobori T."/>
            <person name="Itoh T."/>
            <person name="Niimura Y."/>
            <person name="Fujii Y."/>
            <person name="Habara T."/>
            <person name="Sakai H."/>
            <person name="Sato Y."/>
            <person name="Wilson G."/>
            <person name="Kumar K."/>
            <person name="McCouch S."/>
            <person name="Juretic N."/>
            <person name="Hoen D."/>
            <person name="Wright S."/>
            <person name="Bruskiewich R."/>
            <person name="Bureau T."/>
            <person name="Miyao A."/>
            <person name="Hirochika H."/>
            <person name="Nishikawa T."/>
            <person name="Kadowaki K."/>
            <person name="Sugiura M."/>
            <person name="Burr B."/>
            <person name="Sasaki T."/>
        </authorList>
    </citation>
    <scope>NUCLEOTIDE SEQUENCE [LARGE SCALE GENOMIC DNA]</scope>
    <source>
        <strain evidence="3">cv. Nipponbare</strain>
    </source>
</reference>
<dbReference type="AlphaFoldDB" id="Q6Z686"/>
<evidence type="ECO:0000313" key="3">
    <source>
        <dbReference type="Proteomes" id="UP000000763"/>
    </source>
</evidence>
<dbReference type="EMBL" id="AP005012">
    <property type="protein sequence ID" value="BAD17251.1"/>
    <property type="molecule type" value="Genomic_DNA"/>
</dbReference>
<evidence type="ECO:0000256" key="1">
    <source>
        <dbReference type="SAM" id="MobiDB-lite"/>
    </source>
</evidence>
<proteinExistence type="predicted"/>
<organism evidence="2 3">
    <name type="scientific">Oryza sativa subsp. japonica</name>
    <name type="common">Rice</name>
    <dbReference type="NCBI Taxonomy" id="39947"/>
    <lineage>
        <taxon>Eukaryota</taxon>
        <taxon>Viridiplantae</taxon>
        <taxon>Streptophyta</taxon>
        <taxon>Embryophyta</taxon>
        <taxon>Tracheophyta</taxon>
        <taxon>Spermatophyta</taxon>
        <taxon>Magnoliopsida</taxon>
        <taxon>Liliopsida</taxon>
        <taxon>Poales</taxon>
        <taxon>Poaceae</taxon>
        <taxon>BOP clade</taxon>
        <taxon>Oryzoideae</taxon>
        <taxon>Oryzeae</taxon>
        <taxon>Oryzinae</taxon>
        <taxon>Oryza</taxon>
        <taxon>Oryza sativa</taxon>
    </lineage>
</organism>